<keyword evidence="1" id="KW-0224">Dipeptidase</keyword>
<keyword evidence="1" id="KW-0645">Protease</keyword>
<dbReference type="Proteomes" id="UP001303902">
    <property type="component" value="Chromosome"/>
</dbReference>
<evidence type="ECO:0000313" key="1">
    <source>
        <dbReference type="EMBL" id="WOV86653.1"/>
    </source>
</evidence>
<protein>
    <submittedName>
        <fullName evidence="1">Membrane dipeptidase</fullName>
        <ecNumber evidence="1">3.4.13.-</ecNumber>
    </submittedName>
</protein>
<dbReference type="PROSITE" id="PS51365">
    <property type="entry name" value="RENAL_DIPEPTIDASE_2"/>
    <property type="match status" value="1"/>
</dbReference>
<sequence length="332" mass="37268">MRVFDLHSDLFTDIAFRRSKGEVDVFDRLHYPRLAKGWVDSVICVFWVEPEFRENPQGRFNELFKLVMADLLTSTHAHICISADGFVDARKSGKVNIILGLEGLTFMEDWGKSSIDANVESAFDELHALSIRHAIYAWNENNFLASGTGAYNETIHKGLSGYGKQATAIANRHQWILDASHLDEQSFWDLYHTSDQPIIASHSNARAICDHERNLTDEQMKAIAAKGGVIGLNAHHAFIDNDRPSDDRLIDHAIYMANLVGPEHIGFGFDFLDFLDAHNLGADFDGATKGLERVEKVPALLEKMGQRGFSKEDLEKISFSNAFNFVSKQLKG</sequence>
<dbReference type="RefSeq" id="WP_317966043.1">
    <property type="nucleotide sequence ID" value="NZ_CP129118.1"/>
</dbReference>
<gene>
    <name evidence="1" type="ORF">QWT69_12265</name>
</gene>
<dbReference type="PANTHER" id="PTHR10443">
    <property type="entry name" value="MICROSOMAL DIPEPTIDASE"/>
    <property type="match status" value="1"/>
</dbReference>
<dbReference type="SUPFAM" id="SSF51556">
    <property type="entry name" value="Metallo-dependent hydrolases"/>
    <property type="match status" value="1"/>
</dbReference>
<reference evidence="1 2" key="1">
    <citation type="submission" date="2023-06" db="EMBL/GenBank/DDBJ databases">
        <title>Sporosarcina sp. nov., isolated from Korean tranditional fermented seafood 'Jeotgal'.</title>
        <authorList>
            <person name="Yang A.I."/>
            <person name="Shin N.-R."/>
        </authorList>
    </citation>
    <scope>NUCLEOTIDE SEQUENCE [LARGE SCALE GENOMIC DNA]</scope>
    <source>
        <strain evidence="1 2">T2O-4</strain>
    </source>
</reference>
<dbReference type="EMBL" id="CP129118">
    <property type="protein sequence ID" value="WOV86653.1"/>
    <property type="molecule type" value="Genomic_DNA"/>
</dbReference>
<organism evidence="1 2">
    <name type="scientific">Sporosarcina oncorhynchi</name>
    <dbReference type="NCBI Taxonomy" id="3056444"/>
    <lineage>
        <taxon>Bacteria</taxon>
        <taxon>Bacillati</taxon>
        <taxon>Bacillota</taxon>
        <taxon>Bacilli</taxon>
        <taxon>Bacillales</taxon>
        <taxon>Caryophanaceae</taxon>
        <taxon>Sporosarcina</taxon>
    </lineage>
</organism>
<dbReference type="Gene3D" id="3.20.20.140">
    <property type="entry name" value="Metal-dependent hydrolases"/>
    <property type="match status" value="1"/>
</dbReference>
<dbReference type="EC" id="3.4.13.-" evidence="1"/>
<keyword evidence="2" id="KW-1185">Reference proteome</keyword>
<accession>A0ABZ0L416</accession>
<keyword evidence="1" id="KW-0378">Hydrolase</keyword>
<dbReference type="Pfam" id="PF01244">
    <property type="entry name" value="Peptidase_M19"/>
    <property type="match status" value="1"/>
</dbReference>
<name>A0ABZ0L416_9BACL</name>
<evidence type="ECO:0000313" key="2">
    <source>
        <dbReference type="Proteomes" id="UP001303902"/>
    </source>
</evidence>
<dbReference type="PANTHER" id="PTHR10443:SF12">
    <property type="entry name" value="DIPEPTIDASE"/>
    <property type="match status" value="1"/>
</dbReference>
<dbReference type="InterPro" id="IPR008257">
    <property type="entry name" value="Pept_M19"/>
</dbReference>
<dbReference type="InterPro" id="IPR032466">
    <property type="entry name" value="Metal_Hydrolase"/>
</dbReference>
<proteinExistence type="predicted"/>
<dbReference type="GO" id="GO:0016805">
    <property type="term" value="F:dipeptidase activity"/>
    <property type="evidence" value="ECO:0007669"/>
    <property type="project" value="UniProtKB-KW"/>
</dbReference>